<name>A0ABR9PZX3_9BACT</name>
<feature type="domain" description="Serine aminopeptidase S33" evidence="1">
    <location>
        <begin position="56"/>
        <end position="147"/>
    </location>
</feature>
<dbReference type="SUPFAM" id="SSF53474">
    <property type="entry name" value="alpha/beta-Hydrolases"/>
    <property type="match status" value="1"/>
</dbReference>
<gene>
    <name evidence="2" type="ORF">G4177_35640</name>
</gene>
<comment type="caution">
    <text evidence="2">The sequence shown here is derived from an EMBL/GenBank/DDBJ whole genome shotgun (WGS) entry which is preliminary data.</text>
</comment>
<sequence>MVQKGQFLERSTLIPVGGGQGAPLVMEGTVHRGQRSPPLLILPPRPEEGGGMDHVLAAEVAFAAARAGFPTLRFNHRGVGASQGARGTGGALVEDAEAAMRVALENAGKSALAVAALHGGARVALALQERHPAVGGLCLVSPDVDPLSLVRLSCPLLVIVGAQDTRLPRAALAAAVAEAGGDLEVIDDAGTTFYRNLPQVGRAAAAWLQRLSGG</sequence>
<keyword evidence="2" id="KW-0378">Hydrolase</keyword>
<dbReference type="Gene3D" id="3.40.50.1820">
    <property type="entry name" value="alpha/beta hydrolase"/>
    <property type="match status" value="1"/>
</dbReference>
<keyword evidence="3" id="KW-1185">Reference proteome</keyword>
<evidence type="ECO:0000313" key="3">
    <source>
        <dbReference type="Proteomes" id="UP001516472"/>
    </source>
</evidence>
<organism evidence="2 3">
    <name type="scientific">Corallococcus soli</name>
    <dbReference type="NCBI Taxonomy" id="2710757"/>
    <lineage>
        <taxon>Bacteria</taxon>
        <taxon>Pseudomonadati</taxon>
        <taxon>Myxococcota</taxon>
        <taxon>Myxococcia</taxon>
        <taxon>Myxococcales</taxon>
        <taxon>Cystobacterineae</taxon>
        <taxon>Myxococcaceae</taxon>
        <taxon>Corallococcus</taxon>
    </lineage>
</organism>
<proteinExistence type="predicted"/>
<dbReference type="Proteomes" id="UP001516472">
    <property type="component" value="Unassembled WGS sequence"/>
</dbReference>
<protein>
    <submittedName>
        <fullName evidence="2">Alpha/beta hydrolase</fullName>
    </submittedName>
</protein>
<evidence type="ECO:0000259" key="1">
    <source>
        <dbReference type="Pfam" id="PF12146"/>
    </source>
</evidence>
<dbReference type="InterPro" id="IPR022742">
    <property type="entry name" value="Hydrolase_4"/>
</dbReference>
<accession>A0ABR9PZX3</accession>
<dbReference type="InterPro" id="IPR029058">
    <property type="entry name" value="AB_hydrolase_fold"/>
</dbReference>
<dbReference type="Pfam" id="PF12146">
    <property type="entry name" value="Hydrolase_4"/>
    <property type="match status" value="1"/>
</dbReference>
<evidence type="ECO:0000313" key="2">
    <source>
        <dbReference type="EMBL" id="MBE4753496.1"/>
    </source>
</evidence>
<reference evidence="2 3" key="1">
    <citation type="submission" date="2020-02" db="EMBL/GenBank/DDBJ databases">
        <authorList>
            <person name="Babadi Z.K."/>
            <person name="Risdian C."/>
            <person name="Ebrahimipour G.H."/>
            <person name="Wink J."/>
        </authorList>
    </citation>
    <scope>NUCLEOTIDE SEQUENCE [LARGE SCALE GENOMIC DNA]</scope>
    <source>
        <strain evidence="2 3">ZKHCc1 1396</strain>
    </source>
</reference>
<dbReference type="RefSeq" id="WP_193430648.1">
    <property type="nucleotide sequence ID" value="NZ_JAAIYO010000019.1"/>
</dbReference>
<dbReference type="EMBL" id="JAAIYO010000019">
    <property type="protein sequence ID" value="MBE4753496.1"/>
    <property type="molecule type" value="Genomic_DNA"/>
</dbReference>
<dbReference type="GO" id="GO:0016787">
    <property type="term" value="F:hydrolase activity"/>
    <property type="evidence" value="ECO:0007669"/>
    <property type="project" value="UniProtKB-KW"/>
</dbReference>